<dbReference type="CDD" id="cd01066">
    <property type="entry name" value="APP_MetAP"/>
    <property type="match status" value="1"/>
</dbReference>
<organism evidence="3 4">
    <name type="scientific">Allomesorhizobium camelthorni</name>
    <dbReference type="NCBI Taxonomy" id="475069"/>
    <lineage>
        <taxon>Bacteria</taxon>
        <taxon>Pseudomonadati</taxon>
        <taxon>Pseudomonadota</taxon>
        <taxon>Alphaproteobacteria</taxon>
        <taxon>Hyphomicrobiales</taxon>
        <taxon>Phyllobacteriaceae</taxon>
        <taxon>Allomesorhizobium</taxon>
    </lineage>
</organism>
<dbReference type="Gene3D" id="3.90.230.10">
    <property type="entry name" value="Creatinase/methionine aminopeptidase superfamily"/>
    <property type="match status" value="1"/>
</dbReference>
<dbReference type="SUPFAM" id="SSF55920">
    <property type="entry name" value="Creatinase/aminopeptidase"/>
    <property type="match status" value="1"/>
</dbReference>
<dbReference type="InterPro" id="IPR050659">
    <property type="entry name" value="Peptidase_M24B"/>
</dbReference>
<dbReference type="GO" id="GO:0004177">
    <property type="term" value="F:aminopeptidase activity"/>
    <property type="evidence" value="ECO:0007669"/>
    <property type="project" value="UniProtKB-KW"/>
</dbReference>
<dbReference type="Pfam" id="PF00557">
    <property type="entry name" value="Peptidase_M24"/>
    <property type="match status" value="1"/>
</dbReference>
<dbReference type="AlphaFoldDB" id="A0A6G4WA33"/>
<dbReference type="Proteomes" id="UP001642900">
    <property type="component" value="Unassembled WGS sequence"/>
</dbReference>
<name>A0A6G4WA33_9HYPH</name>
<evidence type="ECO:0000259" key="1">
    <source>
        <dbReference type="Pfam" id="PF00557"/>
    </source>
</evidence>
<dbReference type="InterPro" id="IPR029149">
    <property type="entry name" value="Creatin/AminoP/Spt16_N"/>
</dbReference>
<dbReference type="InterPro" id="IPR000994">
    <property type="entry name" value="Pept_M24"/>
</dbReference>
<dbReference type="EMBL" id="JAAKZF010000007">
    <property type="protein sequence ID" value="NGO51198.1"/>
    <property type="molecule type" value="Genomic_DNA"/>
</dbReference>
<keyword evidence="3" id="KW-0378">Hydrolase</keyword>
<sequence length="394" mass="42514">MNAPSGKSSGIGIPFDQARVDRLMEEAGLDVLVATSKHNVQYLLGGYKFIFFAAMDAIGHSRYLPVVIYEKGRPEHAAYIGNRMEGGEHHNNRFWTPSVHTATWGTLDAAGLAIEHLKKIGKAGARIGIEPPFLPADAHGVLQDRLDAKLVDATSMLERMRALKTPEELDKLRMASELITDSMLAVFAGQGPGSTKQEIVDALRREETNRGLTFEYALLTLGSSHNRAVSPQAWQPGEVMSLDSGGNYHGYIGDLCRMAVLGEPDQQLQDLLAEIEAVQQAAFSRIAPGVLGGDMIAHAEAVLKASPSAASTDFFAHGMGLITHEAPFLMTNHPVTYEGVDAARPLEAGMVLSVETTMLHPTRGFIKLEDTVAVKPGGYEMFGARGRGWNRGGG</sequence>
<protein>
    <submittedName>
        <fullName evidence="3">Aminopeptidase P family protein</fullName>
    </submittedName>
</protein>
<comment type="caution">
    <text evidence="3">The sequence shown here is derived from an EMBL/GenBank/DDBJ whole genome shotgun (WGS) entry which is preliminary data.</text>
</comment>
<reference evidence="3 4" key="1">
    <citation type="submission" date="2020-02" db="EMBL/GenBank/DDBJ databases">
        <title>Genome sequence of strain CCNWXJ40-4.</title>
        <authorList>
            <person name="Gao J."/>
            <person name="Sun J."/>
        </authorList>
    </citation>
    <scope>NUCLEOTIDE SEQUENCE [LARGE SCALE GENOMIC DNA]</scope>
    <source>
        <strain evidence="3 4">CCNWXJ 40-4</strain>
    </source>
</reference>
<proteinExistence type="predicted"/>
<evidence type="ECO:0000259" key="2">
    <source>
        <dbReference type="Pfam" id="PF01321"/>
    </source>
</evidence>
<dbReference type="PANTHER" id="PTHR46112">
    <property type="entry name" value="AMINOPEPTIDASE"/>
    <property type="match status" value="1"/>
</dbReference>
<dbReference type="Gene3D" id="3.40.350.10">
    <property type="entry name" value="Creatinase/prolidase N-terminal domain"/>
    <property type="match status" value="1"/>
</dbReference>
<dbReference type="InterPro" id="IPR036005">
    <property type="entry name" value="Creatinase/aminopeptidase-like"/>
</dbReference>
<dbReference type="Pfam" id="PF01321">
    <property type="entry name" value="Creatinase_N"/>
    <property type="match status" value="1"/>
</dbReference>
<keyword evidence="3" id="KW-0645">Protease</keyword>
<gene>
    <name evidence="3" type="ORF">G6N73_08380</name>
</gene>
<keyword evidence="4" id="KW-1185">Reference proteome</keyword>
<dbReference type="SUPFAM" id="SSF53092">
    <property type="entry name" value="Creatinase/prolidase N-terminal domain"/>
    <property type="match status" value="1"/>
</dbReference>
<feature type="domain" description="Peptidase M24" evidence="1">
    <location>
        <begin position="171"/>
        <end position="375"/>
    </location>
</feature>
<evidence type="ECO:0000313" key="3">
    <source>
        <dbReference type="EMBL" id="NGO51198.1"/>
    </source>
</evidence>
<evidence type="ECO:0000313" key="4">
    <source>
        <dbReference type="Proteomes" id="UP001642900"/>
    </source>
</evidence>
<accession>A0A6G4WA33</accession>
<feature type="domain" description="Creatinase N-terminal" evidence="2">
    <location>
        <begin position="19"/>
        <end position="162"/>
    </location>
</feature>
<keyword evidence="3" id="KW-0031">Aminopeptidase</keyword>
<dbReference type="RefSeq" id="WP_165026014.1">
    <property type="nucleotide sequence ID" value="NZ_JAAKZF010000007.1"/>
</dbReference>
<dbReference type="PANTHER" id="PTHR46112:SF3">
    <property type="entry name" value="AMINOPEPTIDASE YPDF"/>
    <property type="match status" value="1"/>
</dbReference>
<dbReference type="InterPro" id="IPR000587">
    <property type="entry name" value="Creatinase_N"/>
</dbReference>